<dbReference type="GeneID" id="301812269"/>
<organism evidence="1 2">
    <name type="scientific">Corynebacterium macclintockiae</name>
    <dbReference type="NCBI Taxonomy" id="2913501"/>
    <lineage>
        <taxon>Bacteria</taxon>
        <taxon>Bacillati</taxon>
        <taxon>Actinomycetota</taxon>
        <taxon>Actinomycetes</taxon>
        <taxon>Mycobacteriales</taxon>
        <taxon>Corynebacteriaceae</taxon>
        <taxon>Corynebacterium</taxon>
    </lineage>
</organism>
<name>A0A9X3M4T3_9CORY</name>
<comment type="caution">
    <text evidence="1">The sequence shown here is derived from an EMBL/GenBank/DDBJ whole genome shotgun (WGS) entry which is preliminary data.</text>
</comment>
<protein>
    <submittedName>
        <fullName evidence="1">Uncharacterized protein</fullName>
    </submittedName>
</protein>
<dbReference type="EMBL" id="JAKMUV010000002">
    <property type="protein sequence ID" value="MCZ9304287.1"/>
    <property type="molecule type" value="Genomic_DNA"/>
</dbReference>
<evidence type="ECO:0000313" key="2">
    <source>
        <dbReference type="Proteomes" id="UP001146505"/>
    </source>
</evidence>
<dbReference type="RefSeq" id="WP_269954569.1">
    <property type="nucleotide sequence ID" value="NZ_JAKMUV010000002.1"/>
</dbReference>
<sequence>MEFEFHFVRPEPRILNNAETQATLLRDADLDELRGTPDPEMEDFAQELGGILGADFPPRRLICATVDTEDPFVVGDIRRAALKHRVSAFVGTSDLFVDASGISGAIAPEFYVTNSLGTAWAQVSERTIDWAFADALRAPVSEGVWVRITTYDPRPDEFGHSMRFHLLDSGEIKVVWARSTNEIFDVQWRQAVTYEEARAQLLAFADRCPTTLHHYWQDPQRHGNAPVAETSIKTCELSQRSQYRLRRLGAFRELPPGVPLRLHDQVEGALELGRDQEGQWRASLKRSPYEGVEKNFESPDTLLEIAEAYTCKERGKVLDYFPETAEIPAPLAHTVSAVVLPERDEPWTNSSVCRMHLCAMSHNFAAVGSVENFFQKINRDFASWFDVIDPHNAERGQIKIKIPRKESNRAFDLLTAVAMRHGVSLVVDNSEVLFNSSGRRREGQWRSTAELFESGQCRNRWEVATPQVLLEAMVLNYSNWQLRLTYTSEDHPRCRQILIVEPNSQEHDRFTITAYESGSFFHEQWRSRTTREATSLSQGQTLDLIQQVAYEPLQLDEFIHWDSRLGYSLGPEELPFKISTHTRKSTSLDDRLFKKALREFASEEAGGWIEITDVRTPGDFLRIEPADNPGWVITKWGYNRGGTERGNVYASDMDAATEIYQSFVGDNWTSLDRRRIKVEPKRAHTPLYVHFPKTQTHTSHHELVHEFYAQEQPDLDVPPPGMEDVCRDLEGFLKQKYVPQQRVKILVDPVDTERIRGICQIAMKHHALVFDDDRGLLANGVGSDMQVGSGARLTNSLGSFWREVSGRTLDLAFEDALRPRHPTDVWLKVGIGRNFIRPSDTLSSTLEADGSWLMTWQFAETALGVHKKNLEFRASNYEEARELLLAFADRSPYLEHLPWQESEAKTTSENVTLVQRAAMPLRRFEAVLELPRGTMMPLQDKNGERLLFGQTRTGQWLAALSRDNGFVATRTFTSGQGVVEFARWYVAADVAEVNDVFRAFIPSLEERWAPRGMAEVSFLMLPQRAEPWADTTVVHFQHWLAQNNHAASEQMRGFVGALLEARSAGLQFTSSAGGAVEAQALTSVWVDRAGLLDTLTQMSNIAVAHGISMVVNGNHVLLNFAWTATDSSNICLMMKGTDSFTSKSWMQPSSAAFAQAIQRIADDEKVVVCNRIHTGPGVADEDFQEFLMVIETDKRGYCLSYELPGGMKNDAHDLSGGQVSDAFKIFVQSPTQLLGSVSWDSFGQSQMLTAELERFEMQSNLFEPVPLGADNLHELQAVRLPATGDFIQVLDSQVEGDYIRVYNDSGRFRMGFLVSWGHDFGQIENYQRKTKHLDEALKLVAHYVAGDRREFAGLGWKRREVKGR</sequence>
<proteinExistence type="predicted"/>
<gene>
    <name evidence="1" type="ORF">L8U58_01850</name>
</gene>
<keyword evidence="2" id="KW-1185">Reference proteome</keyword>
<dbReference type="Proteomes" id="UP001146505">
    <property type="component" value="Unassembled WGS sequence"/>
</dbReference>
<evidence type="ECO:0000313" key="1">
    <source>
        <dbReference type="EMBL" id="MCZ9304287.1"/>
    </source>
</evidence>
<reference evidence="1" key="1">
    <citation type="submission" date="2022-02" db="EMBL/GenBank/DDBJ databases">
        <title>Corynebacterium sp. from urogenital microbiome.</title>
        <authorList>
            <person name="Cappelli E.A."/>
            <person name="Ribeiro T.G."/>
            <person name="Peixe L."/>
        </authorList>
    </citation>
    <scope>NUCLEOTIDE SEQUENCE</scope>
    <source>
        <strain evidence="1">C9Ua_112</strain>
    </source>
</reference>
<accession>A0A9X3M4T3</accession>